<dbReference type="AlphaFoldDB" id="A0A6G0TRW4"/>
<sequence>MRQYVLTDYCMITIKEIIPNRFQVAMKNSRAVTYHIIPKSITSRNNVSISNFGGGFRWKSEYPWCIIEFKFLQNQSKTQKFAKFHELFRTYFHNHSCELRIIHVLLITNGKFSTNESAFRLLVKLVLQLFSVYIQGDFFIVEHSLFQKFLIVKKTTLRGVEWYGVTPQNSYKHKIIITTSCAPSNIVFSKLLVYQHLCLSVFNNTLPMRYRIKMSEDIKRNTRGVSFQQKVFFLLTSQTACINS</sequence>
<proteinExistence type="predicted"/>
<reference evidence="1 2" key="1">
    <citation type="submission" date="2019-08" db="EMBL/GenBank/DDBJ databases">
        <title>The genome of the soybean aphid Biotype 1, its phylome, world population structure and adaptation to the North American continent.</title>
        <authorList>
            <person name="Giordano R."/>
            <person name="Donthu R.K."/>
            <person name="Hernandez A.G."/>
            <person name="Wright C.L."/>
            <person name="Zimin A.V."/>
        </authorList>
    </citation>
    <scope>NUCLEOTIDE SEQUENCE [LARGE SCALE GENOMIC DNA]</scope>
    <source>
        <tissue evidence="1">Whole aphids</tissue>
    </source>
</reference>
<comment type="caution">
    <text evidence="1">The sequence shown here is derived from an EMBL/GenBank/DDBJ whole genome shotgun (WGS) entry which is preliminary data.</text>
</comment>
<accession>A0A6G0TRW4</accession>
<name>A0A6G0TRW4_APHGL</name>
<keyword evidence="2" id="KW-1185">Reference proteome</keyword>
<evidence type="ECO:0000313" key="2">
    <source>
        <dbReference type="Proteomes" id="UP000475862"/>
    </source>
</evidence>
<dbReference type="Proteomes" id="UP000475862">
    <property type="component" value="Unassembled WGS sequence"/>
</dbReference>
<protein>
    <submittedName>
        <fullName evidence="1">Uncharacterized protein</fullName>
    </submittedName>
</protein>
<gene>
    <name evidence="1" type="ORF">AGLY_006559</name>
</gene>
<evidence type="ECO:0000313" key="1">
    <source>
        <dbReference type="EMBL" id="KAE9537536.1"/>
    </source>
</evidence>
<dbReference type="EMBL" id="VYZN01000018">
    <property type="protein sequence ID" value="KAE9537536.1"/>
    <property type="molecule type" value="Genomic_DNA"/>
</dbReference>
<organism evidence="1 2">
    <name type="scientific">Aphis glycines</name>
    <name type="common">Soybean aphid</name>
    <dbReference type="NCBI Taxonomy" id="307491"/>
    <lineage>
        <taxon>Eukaryota</taxon>
        <taxon>Metazoa</taxon>
        <taxon>Ecdysozoa</taxon>
        <taxon>Arthropoda</taxon>
        <taxon>Hexapoda</taxon>
        <taxon>Insecta</taxon>
        <taxon>Pterygota</taxon>
        <taxon>Neoptera</taxon>
        <taxon>Paraneoptera</taxon>
        <taxon>Hemiptera</taxon>
        <taxon>Sternorrhyncha</taxon>
        <taxon>Aphidomorpha</taxon>
        <taxon>Aphidoidea</taxon>
        <taxon>Aphididae</taxon>
        <taxon>Aphidini</taxon>
        <taxon>Aphis</taxon>
        <taxon>Aphis</taxon>
    </lineage>
</organism>